<dbReference type="Proteomes" id="UP001274896">
    <property type="component" value="Unassembled WGS sequence"/>
</dbReference>
<protein>
    <submittedName>
        <fullName evidence="2">Uncharacterized protein</fullName>
    </submittedName>
</protein>
<dbReference type="AlphaFoldDB" id="A0AAE0USU8"/>
<comment type="caution">
    <text evidence="2">The sequence shown here is derived from an EMBL/GenBank/DDBJ whole genome shotgun (WGS) entry which is preliminary data.</text>
</comment>
<dbReference type="EMBL" id="JAUCMX010000019">
    <property type="protein sequence ID" value="KAK3516390.1"/>
    <property type="molecule type" value="Genomic_DNA"/>
</dbReference>
<reference evidence="2" key="1">
    <citation type="submission" date="2023-06" db="EMBL/GenBank/DDBJ databases">
        <title>Male Hemibagrus guttatus genome.</title>
        <authorList>
            <person name="Bian C."/>
        </authorList>
    </citation>
    <scope>NUCLEOTIDE SEQUENCE</scope>
    <source>
        <strain evidence="2">Male_cb2023</strain>
        <tissue evidence="2">Muscle</tissue>
    </source>
</reference>
<sequence>MQLLESLPGQETRLPRRMDTRYNGVHVYDRQTLIEYGNHAPANVHDDLWKKLRNLGLLQRPDPESSASPNAGGQERSRRKRCARQRKCSKRLGVRARLKTNPS</sequence>
<feature type="region of interest" description="Disordered" evidence="1">
    <location>
        <begin position="58"/>
        <end position="103"/>
    </location>
</feature>
<organism evidence="2 3">
    <name type="scientific">Hemibagrus guttatus</name>
    <dbReference type="NCBI Taxonomy" id="175788"/>
    <lineage>
        <taxon>Eukaryota</taxon>
        <taxon>Metazoa</taxon>
        <taxon>Chordata</taxon>
        <taxon>Craniata</taxon>
        <taxon>Vertebrata</taxon>
        <taxon>Euteleostomi</taxon>
        <taxon>Actinopterygii</taxon>
        <taxon>Neopterygii</taxon>
        <taxon>Teleostei</taxon>
        <taxon>Ostariophysi</taxon>
        <taxon>Siluriformes</taxon>
        <taxon>Bagridae</taxon>
        <taxon>Hemibagrus</taxon>
    </lineage>
</organism>
<name>A0AAE0USU8_9TELE</name>
<evidence type="ECO:0000313" key="2">
    <source>
        <dbReference type="EMBL" id="KAK3516390.1"/>
    </source>
</evidence>
<proteinExistence type="predicted"/>
<feature type="compositionally biased region" description="Basic residues" evidence="1">
    <location>
        <begin position="77"/>
        <end position="103"/>
    </location>
</feature>
<accession>A0AAE0USU8</accession>
<evidence type="ECO:0000313" key="3">
    <source>
        <dbReference type="Proteomes" id="UP001274896"/>
    </source>
</evidence>
<keyword evidence="3" id="KW-1185">Reference proteome</keyword>
<evidence type="ECO:0000256" key="1">
    <source>
        <dbReference type="SAM" id="MobiDB-lite"/>
    </source>
</evidence>
<gene>
    <name evidence="2" type="ORF">QTP70_010486</name>
</gene>